<dbReference type="EMBL" id="JBEPSH010000002">
    <property type="protein sequence ID" value="MET4575651.1"/>
    <property type="molecule type" value="Genomic_DNA"/>
</dbReference>
<proteinExistence type="predicted"/>
<accession>A0ABV2Q3P8</accession>
<comment type="caution">
    <text evidence="2">The sequence shown here is derived from an EMBL/GenBank/DDBJ whole genome shotgun (WGS) entry which is preliminary data.</text>
</comment>
<feature type="region of interest" description="Disordered" evidence="1">
    <location>
        <begin position="1"/>
        <end position="22"/>
    </location>
</feature>
<sequence>MLLFSVAGPPRDKKAPSGGSEVHEVASVGVRFVAGP</sequence>
<evidence type="ECO:0000313" key="2">
    <source>
        <dbReference type="EMBL" id="MET4575651.1"/>
    </source>
</evidence>
<name>A0ABV2Q3P8_9BURK</name>
<organism evidence="2 3">
    <name type="scientific">Ottowia thiooxydans</name>
    <dbReference type="NCBI Taxonomy" id="219182"/>
    <lineage>
        <taxon>Bacteria</taxon>
        <taxon>Pseudomonadati</taxon>
        <taxon>Pseudomonadota</taxon>
        <taxon>Betaproteobacteria</taxon>
        <taxon>Burkholderiales</taxon>
        <taxon>Comamonadaceae</taxon>
        <taxon>Ottowia</taxon>
    </lineage>
</organism>
<evidence type="ECO:0000313" key="3">
    <source>
        <dbReference type="Proteomes" id="UP001549320"/>
    </source>
</evidence>
<dbReference type="Proteomes" id="UP001549320">
    <property type="component" value="Unassembled WGS sequence"/>
</dbReference>
<feature type="non-terminal residue" evidence="2">
    <location>
        <position position="36"/>
    </location>
</feature>
<gene>
    <name evidence="2" type="ORF">ABIE13_000751</name>
</gene>
<reference evidence="2 3" key="1">
    <citation type="submission" date="2024-06" db="EMBL/GenBank/DDBJ databases">
        <title>Sorghum-associated microbial communities from plants grown in Nebraska, USA.</title>
        <authorList>
            <person name="Schachtman D."/>
        </authorList>
    </citation>
    <scope>NUCLEOTIDE SEQUENCE [LARGE SCALE GENOMIC DNA]</scope>
    <source>
        <strain evidence="2 3">2709</strain>
    </source>
</reference>
<keyword evidence="3" id="KW-1185">Reference proteome</keyword>
<evidence type="ECO:0000256" key="1">
    <source>
        <dbReference type="SAM" id="MobiDB-lite"/>
    </source>
</evidence>
<protein>
    <submittedName>
        <fullName evidence="2">Uncharacterized protein</fullName>
    </submittedName>
</protein>